<keyword evidence="1" id="KW-0808">Transferase</keyword>
<dbReference type="EMBL" id="JFKB01000010">
    <property type="protein sequence ID" value="OSQ46964.1"/>
    <property type="molecule type" value="Genomic_DNA"/>
</dbReference>
<dbReference type="Gene3D" id="1.10.246.130">
    <property type="match status" value="1"/>
</dbReference>
<dbReference type="InterPro" id="IPR043137">
    <property type="entry name" value="GGT_ssub_C"/>
</dbReference>
<dbReference type="InterPro" id="IPR043138">
    <property type="entry name" value="GGT_lsub"/>
</dbReference>
<proteinExistence type="predicted"/>
<dbReference type="PANTHER" id="PTHR43881:SF5">
    <property type="entry name" value="GAMMA-GLUTAMYLTRANSPEPTIDASE"/>
    <property type="match status" value="1"/>
</dbReference>
<sequence>MVTSPSVAASEAGAQVLRDGGTAIEAVVATASVLAVTYPHFCGIGGDAVWMVADQTGKVSSFLGIGQAALGATSDINTPIPLRGPASTLTTACTVDSWQHALDHSARHWGGTRKLGDLIEPAIALAENGFPVSPSQCFWLNFRKDDYQDWPGFADIFAPNGRAPKAGEIFVQPQLAESLKLIAKNGARDFYEGKLARKIAKGLADAGSPIRARDLELTSTRTADAVSLEYGDITLYAPPAPTQGLATLMTMGILREMGTKDWDESNADHFHLVVEAIKRAFLERDRIGDPDDTDADFSDILAIETLRKNAADIAMDHAMEWPHPFRHGDTVFLAATDAQGNCASVLQSTYFDWGSGVVAGDTGIVWQNRGAAFSTAEGHPNQLKPGKRPFYTLNPGLALRDGKPCLLYGTQGADGQPQTLAMLLTRMIDFNLSPAEALARPRFLLGKTFSDSRDSLKLEADAEPAVFAELVKRGHILREIEPQSALAGQAGIIRIAPDGSVDGAHDSRSDGAAIGIT</sequence>
<keyword evidence="2" id="KW-1185">Reference proteome</keyword>
<dbReference type="OrthoDB" id="9781342at2"/>
<dbReference type="GO" id="GO:0016740">
    <property type="term" value="F:transferase activity"/>
    <property type="evidence" value="ECO:0007669"/>
    <property type="project" value="UniProtKB-KW"/>
</dbReference>
<dbReference type="Proteomes" id="UP000193396">
    <property type="component" value="Unassembled WGS sequence"/>
</dbReference>
<evidence type="ECO:0000313" key="1">
    <source>
        <dbReference type="EMBL" id="OSQ46964.1"/>
    </source>
</evidence>
<accession>A0A1Y2LA68</accession>
<name>A0A1Y2LA68_9PROT</name>
<dbReference type="Gene3D" id="3.60.20.40">
    <property type="match status" value="1"/>
</dbReference>
<dbReference type="SUPFAM" id="SSF56235">
    <property type="entry name" value="N-terminal nucleophile aminohydrolases (Ntn hydrolases)"/>
    <property type="match status" value="1"/>
</dbReference>
<organism evidence="1 2">
    <name type="scientific">Thalassospira alkalitolerans</name>
    <dbReference type="NCBI Taxonomy" id="1293890"/>
    <lineage>
        <taxon>Bacteria</taxon>
        <taxon>Pseudomonadati</taxon>
        <taxon>Pseudomonadota</taxon>
        <taxon>Alphaproteobacteria</taxon>
        <taxon>Rhodospirillales</taxon>
        <taxon>Thalassospiraceae</taxon>
        <taxon>Thalassospira</taxon>
    </lineage>
</organism>
<dbReference type="PANTHER" id="PTHR43881">
    <property type="entry name" value="GAMMA-GLUTAMYLTRANSPEPTIDASE (AFU_ORTHOLOGUE AFUA_4G13580)"/>
    <property type="match status" value="1"/>
</dbReference>
<dbReference type="AlphaFoldDB" id="A0A1Y2LA68"/>
<gene>
    <name evidence="1" type="ORF">TALK_15180</name>
</gene>
<reference evidence="1 2" key="1">
    <citation type="submission" date="2014-03" db="EMBL/GenBank/DDBJ databases">
        <title>The draft genome sequence of Thalassospira alkalitolerans JCM 18968.</title>
        <authorList>
            <person name="Lai Q."/>
            <person name="Shao Z."/>
        </authorList>
    </citation>
    <scope>NUCLEOTIDE SEQUENCE [LARGE SCALE GENOMIC DNA]</scope>
    <source>
        <strain evidence="1 2">JCM 18968</strain>
    </source>
</reference>
<dbReference type="InterPro" id="IPR052896">
    <property type="entry name" value="GGT-like_enzyme"/>
</dbReference>
<protein>
    <submittedName>
        <fullName evidence="1">Gamma-glutamyltransferase</fullName>
    </submittedName>
</protein>
<evidence type="ECO:0000313" key="2">
    <source>
        <dbReference type="Proteomes" id="UP000193396"/>
    </source>
</evidence>
<comment type="caution">
    <text evidence="1">The sequence shown here is derived from an EMBL/GenBank/DDBJ whole genome shotgun (WGS) entry which is preliminary data.</text>
</comment>
<dbReference type="STRING" id="1293890.TALK_15180"/>
<dbReference type="PRINTS" id="PR01210">
    <property type="entry name" value="GGTRANSPTASE"/>
</dbReference>
<dbReference type="InterPro" id="IPR029055">
    <property type="entry name" value="Ntn_hydrolases_N"/>
</dbReference>
<dbReference type="Pfam" id="PF01019">
    <property type="entry name" value="G_glu_transpept"/>
    <property type="match status" value="1"/>
</dbReference>